<name>A0AAN6H7B2_9PEZI</name>
<protein>
    <recommendedName>
        <fullName evidence="4">JmjC domain-containing protein</fullName>
    </recommendedName>
</protein>
<evidence type="ECO:0000256" key="1">
    <source>
        <dbReference type="SAM" id="MobiDB-lite"/>
    </source>
</evidence>
<comment type="caution">
    <text evidence="2">The sequence shown here is derived from an EMBL/GenBank/DDBJ whole genome shotgun (WGS) entry which is preliminary data.</text>
</comment>
<keyword evidence="3" id="KW-1185">Reference proteome</keyword>
<sequence length="518" mass="58457">MHGRCTKCSKLITTGLARHHRLAHSTCSTCGWRGLKKDFQEHCSQRAETPAEELACVSEVLRVLGIKEVDIPWPLEALDALPNGRMHHNLSQFGCNKGDVPHILDTGQHETLPLGIDLVWKLTEVLRSDEDVTGSFFRNDDCHEDSMDALSAKRFIMDITAGSDYRETPERWLTVSIGPILNGPDFELANQRRICDTYNTDEASVTLHGCDANILPKLAPVDLHHDFTGGICTARAIQPRGSPAGQVVKLWFFWPHSNATHLPNYYSHRDKAVFQHLRDGIFMVQLEGETMLVPLGVLHCTFTVTPSLLVGSQFSFHNGFWLDRQLVGFRSELAADVNATDQCTPHVALSRAIVQGMKNRLPSQETIQCWLKSEAEIRAAFDACPEHWQRMREAWRPYVKGQDCFFCKELPTNSYHLLMDEDHLSRHVPSMRNRGLPSSRSRSYRTGLQPNAGSERQLSFQEDLSSDPEYVEPSASGRSGGRRKRKLGVDRGAVREERRAKREGRRSARKKELDALAS</sequence>
<organism evidence="2 3">
    <name type="scientific">Friedmanniomyces endolithicus</name>
    <dbReference type="NCBI Taxonomy" id="329885"/>
    <lineage>
        <taxon>Eukaryota</taxon>
        <taxon>Fungi</taxon>
        <taxon>Dikarya</taxon>
        <taxon>Ascomycota</taxon>
        <taxon>Pezizomycotina</taxon>
        <taxon>Dothideomycetes</taxon>
        <taxon>Dothideomycetidae</taxon>
        <taxon>Mycosphaerellales</taxon>
        <taxon>Teratosphaeriaceae</taxon>
        <taxon>Friedmanniomyces</taxon>
    </lineage>
</organism>
<feature type="compositionally biased region" description="Basic and acidic residues" evidence="1">
    <location>
        <begin position="487"/>
        <end position="500"/>
    </location>
</feature>
<accession>A0AAN6H7B2</accession>
<feature type="region of interest" description="Disordered" evidence="1">
    <location>
        <begin position="429"/>
        <end position="518"/>
    </location>
</feature>
<proteinExistence type="predicted"/>
<evidence type="ECO:0000313" key="2">
    <source>
        <dbReference type="EMBL" id="KAK0958090.1"/>
    </source>
</evidence>
<dbReference type="AlphaFoldDB" id="A0AAN6H7B2"/>
<reference evidence="2" key="1">
    <citation type="submission" date="2023-06" db="EMBL/GenBank/DDBJ databases">
        <title>Black Yeasts Isolated from many extreme environments.</title>
        <authorList>
            <person name="Coleine C."/>
            <person name="Stajich J.E."/>
            <person name="Selbmann L."/>
        </authorList>
    </citation>
    <scope>NUCLEOTIDE SEQUENCE</scope>
    <source>
        <strain evidence="2">CCFEE 5200</strain>
    </source>
</reference>
<dbReference type="EMBL" id="JAUJLE010000386">
    <property type="protein sequence ID" value="KAK0958090.1"/>
    <property type="molecule type" value="Genomic_DNA"/>
</dbReference>
<gene>
    <name evidence="2" type="ORF">LTR91_021509</name>
</gene>
<feature type="compositionally biased region" description="Polar residues" evidence="1">
    <location>
        <begin position="436"/>
        <end position="463"/>
    </location>
</feature>
<evidence type="ECO:0008006" key="4">
    <source>
        <dbReference type="Google" id="ProtNLM"/>
    </source>
</evidence>
<dbReference type="Proteomes" id="UP001175353">
    <property type="component" value="Unassembled WGS sequence"/>
</dbReference>
<evidence type="ECO:0000313" key="3">
    <source>
        <dbReference type="Proteomes" id="UP001175353"/>
    </source>
</evidence>